<dbReference type="PANTHER" id="PTHR45655">
    <property type="entry name" value="GUANYLATE CYCLASE SOLUBLE SUBUNIT BETA-2"/>
    <property type="match status" value="1"/>
</dbReference>
<name>A0A975T704_9NOST</name>
<dbReference type="InterPro" id="IPR038158">
    <property type="entry name" value="H-NOX_domain_sf"/>
</dbReference>
<proteinExistence type="predicted"/>
<dbReference type="RefSeq" id="WP_190606350.1">
    <property type="nucleotide sequence ID" value="NZ_CP021056.1"/>
</dbReference>
<dbReference type="GO" id="GO:0070482">
    <property type="term" value="P:response to oxygen levels"/>
    <property type="evidence" value="ECO:0007669"/>
    <property type="project" value="TreeGrafter"/>
</dbReference>
<organism evidence="2 3">
    <name type="scientific">Richelia sinica FACHB-800</name>
    <dbReference type="NCBI Taxonomy" id="1357546"/>
    <lineage>
        <taxon>Bacteria</taxon>
        <taxon>Bacillati</taxon>
        <taxon>Cyanobacteriota</taxon>
        <taxon>Cyanophyceae</taxon>
        <taxon>Nostocales</taxon>
        <taxon>Nostocaceae</taxon>
        <taxon>Richelia</taxon>
    </lineage>
</organism>
<dbReference type="GO" id="GO:0019934">
    <property type="term" value="P:cGMP-mediated signaling"/>
    <property type="evidence" value="ECO:0007669"/>
    <property type="project" value="TreeGrafter"/>
</dbReference>
<feature type="domain" description="Heme NO-binding" evidence="1">
    <location>
        <begin position="2"/>
        <end position="163"/>
    </location>
</feature>
<dbReference type="Proteomes" id="UP000683511">
    <property type="component" value="Chromosome"/>
</dbReference>
<dbReference type="PANTHER" id="PTHR45655:SF13">
    <property type="entry name" value="SOLUBLE GUANYLATE CYCLASE GCY-32-RELATED"/>
    <property type="match status" value="1"/>
</dbReference>
<keyword evidence="3" id="KW-1185">Reference proteome</keyword>
<dbReference type="SUPFAM" id="SSF111126">
    <property type="entry name" value="Ligand-binding domain in the NO signalling and Golgi transport"/>
    <property type="match status" value="1"/>
</dbReference>
<dbReference type="AlphaFoldDB" id="A0A975T704"/>
<gene>
    <name evidence="2" type="ORF">B6N60_01992</name>
</gene>
<dbReference type="Pfam" id="PF07700">
    <property type="entry name" value="HNOB"/>
    <property type="match status" value="1"/>
</dbReference>
<dbReference type="EMBL" id="CP021056">
    <property type="protein sequence ID" value="QXE23302.1"/>
    <property type="molecule type" value="Genomic_DNA"/>
</dbReference>
<evidence type="ECO:0000313" key="2">
    <source>
        <dbReference type="EMBL" id="QXE23302.1"/>
    </source>
</evidence>
<dbReference type="KEGG" id="rsin:B6N60_01992"/>
<dbReference type="Gene3D" id="3.90.1520.10">
    <property type="entry name" value="H-NOX domain"/>
    <property type="match status" value="1"/>
</dbReference>
<dbReference type="GO" id="GO:0004383">
    <property type="term" value="F:guanylate cyclase activity"/>
    <property type="evidence" value="ECO:0007669"/>
    <property type="project" value="TreeGrafter"/>
</dbReference>
<dbReference type="GO" id="GO:0008074">
    <property type="term" value="C:guanylate cyclase complex, soluble"/>
    <property type="evidence" value="ECO:0007669"/>
    <property type="project" value="TreeGrafter"/>
</dbReference>
<protein>
    <recommendedName>
        <fullName evidence="1">Heme NO-binding domain-containing protein</fullName>
    </recommendedName>
</protein>
<dbReference type="InterPro" id="IPR011644">
    <property type="entry name" value="Heme_NO-bd"/>
</dbReference>
<accession>A0A975T704</accession>
<evidence type="ECO:0000313" key="3">
    <source>
        <dbReference type="Proteomes" id="UP000683511"/>
    </source>
</evidence>
<dbReference type="GO" id="GO:0020037">
    <property type="term" value="F:heme binding"/>
    <property type="evidence" value="ECO:0007669"/>
    <property type="project" value="InterPro"/>
</dbReference>
<dbReference type="InterPro" id="IPR024096">
    <property type="entry name" value="NO_sig/Golgi_transp_ligand-bd"/>
</dbReference>
<evidence type="ECO:0000259" key="1">
    <source>
        <dbReference type="Pfam" id="PF07700"/>
    </source>
</evidence>
<reference evidence="2" key="1">
    <citation type="submission" date="2017-04" db="EMBL/GenBank/DDBJ databases">
        <title>Genome deletions in a multicellular cyanobacterial endosymbiont for morphological adaptation in marine diatoms.</title>
        <authorList>
            <person name="Wang Y."/>
            <person name="Gao H."/>
            <person name="Li R."/>
            <person name="Xu X."/>
        </authorList>
    </citation>
    <scope>NUCLEOTIDE SEQUENCE</scope>
    <source>
        <strain evidence="2">FACHB 800</strain>
    </source>
</reference>
<sequence length="193" mass="21766">MYGLVNKAIQDMICKHHGEETWEIIKQKAELEDIDFFVGMDAYTDDITYRLVAAACDVLGMETEAILQAFGEYWVTYTAEEGYGELLASAGKSLGQFVENLDNLHARVGLSFPQLRPPAFDCEHTSDKSMELHYQSTRQGLAPMVIGLLHGLGKRFHTKVDVTQISFREQGASHDIFSIEYDDSQTYDQRTGD</sequence>